<accession>A0A409XWZ6</accession>
<dbReference type="AlphaFoldDB" id="A0A409XWZ6"/>
<protein>
    <submittedName>
        <fullName evidence="2">Uncharacterized protein</fullName>
    </submittedName>
</protein>
<reference evidence="2 3" key="1">
    <citation type="journal article" date="2018" name="Evol. Lett.">
        <title>Horizontal gene cluster transfer increased hallucinogenic mushroom diversity.</title>
        <authorList>
            <person name="Reynolds H.T."/>
            <person name="Vijayakumar V."/>
            <person name="Gluck-Thaler E."/>
            <person name="Korotkin H.B."/>
            <person name="Matheny P.B."/>
            <person name="Slot J.C."/>
        </authorList>
    </citation>
    <scope>NUCLEOTIDE SEQUENCE [LARGE SCALE GENOMIC DNA]</scope>
    <source>
        <strain evidence="2 3">SRW20</strain>
    </source>
</reference>
<feature type="compositionally biased region" description="Polar residues" evidence="1">
    <location>
        <begin position="375"/>
        <end position="395"/>
    </location>
</feature>
<feature type="compositionally biased region" description="Polar residues" evidence="1">
    <location>
        <begin position="425"/>
        <end position="445"/>
    </location>
</feature>
<organism evidence="2 3">
    <name type="scientific">Gymnopilus dilepis</name>
    <dbReference type="NCBI Taxonomy" id="231916"/>
    <lineage>
        <taxon>Eukaryota</taxon>
        <taxon>Fungi</taxon>
        <taxon>Dikarya</taxon>
        <taxon>Basidiomycota</taxon>
        <taxon>Agaricomycotina</taxon>
        <taxon>Agaricomycetes</taxon>
        <taxon>Agaricomycetidae</taxon>
        <taxon>Agaricales</taxon>
        <taxon>Agaricineae</taxon>
        <taxon>Hymenogastraceae</taxon>
        <taxon>Gymnopilus</taxon>
    </lineage>
</organism>
<feature type="compositionally biased region" description="Basic and acidic residues" evidence="1">
    <location>
        <begin position="71"/>
        <end position="93"/>
    </location>
</feature>
<keyword evidence="3" id="KW-1185">Reference proteome</keyword>
<sequence length="721" mass="79100">MTDLKARIGPKVAPGHFPNQSWVRPGYEAKPSARRSSWQEERHGTQLHDSTTTNDLDFSPSQPPIPSTSSRPERSLFARMGIDDDARESPETEHVAKSLIERLDDFPSPAAALGSQRQPIDVDALDEEYDAGQRLVNGDEPTVSVKSEPIEVDIAFDDERAIAASICEPVIDVSHAAHSPESLMGGASFKNKLPTKNLRTEELESYNDLAPGVSFIEKGILGYGAGPPLPPRNPPDSDMSTTNHALLRPTSPGRKDSPGSGSEEGEVHEAFTEQVRGTVLPLMQRIAGQRLMESGLESSEGPTHMNTSVITNEVSASFIRHAKNVTNEVGFHDSTLSSEDMRRPPVLSPVAKAPAPNAGQAGLRQEDMLRRLSSRNANNSFSSPEALSPPLTSRSMRGDYARHSPPQAPPKERDSSPRYTPSPYKHQQSYNRGSTNIQTSPTTSEPGRKRQRSPSPDGYHTRRRAHSRGQPYATRPVRGREVHSPDTDSRRQFRKPHEYHSPPPDSPSSKEEEHTHMPMHLPCYNVPGLWFVKSALNDLGTLACDFEVDYETAQKWHIPLLHSDGSELHSNQQSQKNLSLQICAFSRQLVDGVMQNLGSETTPQEVAKAIFALPQSWPPAGHLIITVNPETPYAKTWLPYEFGPNQNPIQIEDHVSEGNNVVQFLQLSGMPDSIFTLFAAEKEPDPDVPMETVPLLPSQTTGVASSGNLIGVKAGTVTISS</sequence>
<gene>
    <name evidence="2" type="ORF">CVT26_014942</name>
</gene>
<comment type="caution">
    <text evidence="2">The sequence shown here is derived from an EMBL/GenBank/DDBJ whole genome shotgun (WGS) entry which is preliminary data.</text>
</comment>
<proteinExistence type="predicted"/>
<dbReference type="Proteomes" id="UP000284706">
    <property type="component" value="Unassembled WGS sequence"/>
</dbReference>
<dbReference type="STRING" id="231916.A0A409XWZ6"/>
<name>A0A409XWZ6_9AGAR</name>
<feature type="compositionally biased region" description="Basic and acidic residues" evidence="1">
    <location>
        <begin position="37"/>
        <end position="46"/>
    </location>
</feature>
<evidence type="ECO:0000256" key="1">
    <source>
        <dbReference type="SAM" id="MobiDB-lite"/>
    </source>
</evidence>
<feature type="region of interest" description="Disordered" evidence="1">
    <location>
        <begin position="1"/>
        <end position="93"/>
    </location>
</feature>
<feature type="compositionally biased region" description="Polar residues" evidence="1">
    <location>
        <begin position="47"/>
        <end position="56"/>
    </location>
</feature>
<feature type="compositionally biased region" description="Basic and acidic residues" evidence="1">
    <location>
        <begin position="478"/>
        <end position="500"/>
    </location>
</feature>
<feature type="region of interest" description="Disordered" evidence="1">
    <location>
        <begin position="375"/>
        <end position="514"/>
    </location>
</feature>
<evidence type="ECO:0000313" key="2">
    <source>
        <dbReference type="EMBL" id="PPQ95251.1"/>
    </source>
</evidence>
<dbReference type="InParanoid" id="A0A409XWZ6"/>
<feature type="region of interest" description="Disordered" evidence="1">
    <location>
        <begin position="333"/>
        <end position="363"/>
    </location>
</feature>
<dbReference type="EMBL" id="NHYE01001431">
    <property type="protein sequence ID" value="PPQ95251.1"/>
    <property type="molecule type" value="Genomic_DNA"/>
</dbReference>
<dbReference type="OrthoDB" id="432299at2759"/>
<feature type="region of interest" description="Disordered" evidence="1">
    <location>
        <begin position="225"/>
        <end position="273"/>
    </location>
</feature>
<evidence type="ECO:0000313" key="3">
    <source>
        <dbReference type="Proteomes" id="UP000284706"/>
    </source>
</evidence>